<proteinExistence type="predicted"/>
<dbReference type="AlphaFoldDB" id="A0A7X4YKF3"/>
<keyword evidence="1" id="KW-0472">Membrane</keyword>
<reference evidence="2 3" key="1">
    <citation type="submission" date="2020-01" db="EMBL/GenBank/DDBJ databases">
        <title>The draft genome sequence of Corallococcus exiguus DSM 14696.</title>
        <authorList>
            <person name="Zhang X."/>
            <person name="Zhu H."/>
        </authorList>
    </citation>
    <scope>NUCLEOTIDE SEQUENCE [LARGE SCALE GENOMIC DNA]</scope>
    <source>
        <strain evidence="2 3">DSM 14696</strain>
    </source>
</reference>
<protein>
    <submittedName>
        <fullName evidence="2">Uncharacterized protein</fullName>
    </submittedName>
</protein>
<sequence length="66" mass="7534">MPPLSRAGRALWRVLKAGLRRCIRACRLVLILILVVLPNPLVMVLSVFLGPERRNHPAEVLRKKKE</sequence>
<evidence type="ECO:0000313" key="3">
    <source>
        <dbReference type="Proteomes" id="UP000537825"/>
    </source>
</evidence>
<comment type="caution">
    <text evidence="2">The sequence shown here is derived from an EMBL/GenBank/DDBJ whole genome shotgun (WGS) entry which is preliminary data.</text>
</comment>
<dbReference type="RefSeq" id="WP_139915607.1">
    <property type="nucleotide sequence ID" value="NZ_CBCSLE010000092.1"/>
</dbReference>
<gene>
    <name evidence="2" type="ORF">GTZ93_40070</name>
</gene>
<keyword evidence="1" id="KW-1133">Transmembrane helix</keyword>
<feature type="transmembrane region" description="Helical" evidence="1">
    <location>
        <begin position="28"/>
        <end position="49"/>
    </location>
</feature>
<dbReference type="EMBL" id="JAAAPK010000017">
    <property type="protein sequence ID" value="NBC46002.1"/>
    <property type="molecule type" value="Genomic_DNA"/>
</dbReference>
<evidence type="ECO:0000313" key="2">
    <source>
        <dbReference type="EMBL" id="NBC46002.1"/>
    </source>
</evidence>
<name>A0A7X4YKF3_9BACT</name>
<organism evidence="2 3">
    <name type="scientific">Corallococcus exiguus</name>
    <dbReference type="NCBI Taxonomy" id="83462"/>
    <lineage>
        <taxon>Bacteria</taxon>
        <taxon>Pseudomonadati</taxon>
        <taxon>Myxococcota</taxon>
        <taxon>Myxococcia</taxon>
        <taxon>Myxococcales</taxon>
        <taxon>Cystobacterineae</taxon>
        <taxon>Myxococcaceae</taxon>
        <taxon>Corallococcus</taxon>
    </lineage>
</organism>
<dbReference type="Proteomes" id="UP000537825">
    <property type="component" value="Unassembled WGS sequence"/>
</dbReference>
<keyword evidence="3" id="KW-1185">Reference proteome</keyword>
<accession>A0A7X4YKF3</accession>
<evidence type="ECO:0000256" key="1">
    <source>
        <dbReference type="SAM" id="Phobius"/>
    </source>
</evidence>
<keyword evidence="1" id="KW-0812">Transmembrane</keyword>